<dbReference type="InterPro" id="IPR042617">
    <property type="entry name" value="CTC1-like"/>
</dbReference>
<evidence type="ECO:0000313" key="11">
    <source>
        <dbReference type="RefSeq" id="XP_013398217.1"/>
    </source>
</evidence>
<keyword evidence="7" id="KW-0238">DNA-binding</keyword>
<dbReference type="OrthoDB" id="6161998at2759"/>
<name>A0A1S3IJ28_LINAN</name>
<dbReference type="KEGG" id="lak:106164747"/>
<keyword evidence="8" id="KW-0539">Nucleus</keyword>
<dbReference type="GO" id="GO:1990879">
    <property type="term" value="C:CST complex"/>
    <property type="evidence" value="ECO:0007669"/>
    <property type="project" value="TreeGrafter"/>
</dbReference>
<keyword evidence="6" id="KW-0779">Telomere</keyword>
<dbReference type="GO" id="GO:0010833">
    <property type="term" value="P:telomere maintenance via telomere lengthening"/>
    <property type="evidence" value="ECO:0007669"/>
    <property type="project" value="TreeGrafter"/>
</dbReference>
<protein>
    <recommendedName>
        <fullName evidence="4">CST complex subunit CTC1</fullName>
    </recommendedName>
</protein>
<evidence type="ECO:0000256" key="6">
    <source>
        <dbReference type="ARBA" id="ARBA00022895"/>
    </source>
</evidence>
<evidence type="ECO:0000256" key="5">
    <source>
        <dbReference type="ARBA" id="ARBA00022454"/>
    </source>
</evidence>
<dbReference type="GO" id="GO:0003697">
    <property type="term" value="F:single-stranded DNA binding"/>
    <property type="evidence" value="ECO:0007669"/>
    <property type="project" value="InterPro"/>
</dbReference>
<dbReference type="GeneID" id="106164747"/>
<keyword evidence="10" id="KW-1185">Reference proteome</keyword>
<evidence type="ECO:0000256" key="9">
    <source>
        <dbReference type="SAM" id="MobiDB-lite"/>
    </source>
</evidence>
<evidence type="ECO:0000256" key="1">
    <source>
        <dbReference type="ARBA" id="ARBA00004123"/>
    </source>
</evidence>
<feature type="compositionally biased region" description="Polar residues" evidence="9">
    <location>
        <begin position="649"/>
        <end position="672"/>
    </location>
</feature>
<gene>
    <name evidence="11" type="primary">LOC106164747</name>
</gene>
<dbReference type="PANTHER" id="PTHR14865:SF2">
    <property type="entry name" value="CST COMPLEX SUBUNIT CTC1"/>
    <property type="match status" value="1"/>
</dbReference>
<dbReference type="Pfam" id="PF15489">
    <property type="entry name" value="CTC1"/>
    <property type="match status" value="3"/>
</dbReference>
<dbReference type="STRING" id="7574.A0A1S3IJ28"/>
<feature type="region of interest" description="Disordered" evidence="9">
    <location>
        <begin position="649"/>
        <end position="684"/>
    </location>
</feature>
<comment type="similarity">
    <text evidence="3">Belongs to the CTC1 family.</text>
</comment>
<reference evidence="11" key="1">
    <citation type="submission" date="2025-08" db="UniProtKB">
        <authorList>
            <consortium name="RefSeq"/>
        </authorList>
    </citation>
    <scope>IDENTIFICATION</scope>
    <source>
        <tissue evidence="11">Gonads</tissue>
    </source>
</reference>
<keyword evidence="5" id="KW-0158">Chromosome</keyword>
<evidence type="ECO:0000256" key="8">
    <source>
        <dbReference type="ARBA" id="ARBA00023242"/>
    </source>
</evidence>
<proteinExistence type="inferred from homology"/>
<sequence length="1145" mass="128553">MMEPISIDDASLLLKFKSKVTLKKCSIFGSVNAVSELIQIKGKTMFLIQLKSNKTERTINIVVTDKDYLHWRESIQPRSSYLFINLRPTTLSKGTPDEQLVYVPYGDSSVRTAENVKVISLQELLKKSGDASSLSECENLECLETTGEKTKKLYDYQGTITSTCRAEHGLYELDGKIGLQLTFIPAVHQYKFLSVGTKIVVYNAHHCVADEHPKIRLCCCLISSIHVLECPPSTVQPAPYYHNRSVISHLLNYFNLNQAQVLWLLKCEKKLRQKFCPDILSVNELLKVGVKEEDGSVGSGVFSMLFTTKCPIKGEPLLCRAKRKILQEFLAENHKCGITERTVSKESLHRIRSVAEINQEAVVTAGNYVDLKKDIVAKNMTARDATEYVYWSHLVFENSDFTPPWIVVGVIETCNKTGRLQLRDQTGSIDCLVAQYASDSMEYHFCNTDCARGKTMAPPFFHSCPLPQSWIDGQLVRITKFQIVIERFLVCSLPHPSFFRDEKHIQQKRVHVYLQFAIEDAVTLHRRKFSNNAAVNRDADVDLKCKKRKLEPKKSSQSASTEPLDDSSVSHLVLITHKEPLKLQRHARSAPQLCFSCIATFIGEPSLNVPGAKESLEPGIDSCINQPEIYLRSTGPTRHENVNCIQRSNAEANHGSTPSDINKSTEVASHTATGKEAPAVLQTSEIATPSRPVALNLQGSSIKWFPYIHVGGLYRLTAHNTSSAAVFQAKLGGKHSAERAMTVYPTRQCVDIRDNMTFDYILFDRNSSSTESDDAGDVKNSGRGMELCNVQDINNNSSMDKLVSFKGWIKSKTFTTQSNSRPRRVLPQDLQKVHQDMGISFPDGKSMKLLVGDLASSDNITVYLKADNQQFCLGLLLGAVVEFRRFEKRLSENNKLYCHDLITSHVRVVCFPPFKGERCSMRTPECTADSSFTDLPSLPLQYLGSLWDISNSTRHSPFQCVCHVHQVLTVELRSVCVECSNLHKAGNCTYSPCSSVVSPAFQAKASIIIDDGSCNALVYCSGQSVQTLLDMSDQQWTDWKEFLSDVGELHYSHSARPDEMDHNQKALQQLCRSALVLKPMKIFCKPFSKESKHHSAHGLEDFMLKTLHVGQGTIQSRVLPLCRLYCLGMERINYHESIRQLMTTI</sequence>
<dbReference type="Proteomes" id="UP000085678">
    <property type="component" value="Unplaced"/>
</dbReference>
<dbReference type="GO" id="GO:0045740">
    <property type="term" value="P:positive regulation of DNA replication"/>
    <property type="evidence" value="ECO:0007669"/>
    <property type="project" value="TreeGrafter"/>
</dbReference>
<dbReference type="RefSeq" id="XP_013398217.1">
    <property type="nucleotide sequence ID" value="XM_013542763.1"/>
</dbReference>
<accession>A0A1S3IJ28</accession>
<dbReference type="PANTHER" id="PTHR14865">
    <property type="entry name" value="CST COMPLEX SUBUNIT CTC1"/>
    <property type="match status" value="1"/>
</dbReference>
<comment type="subcellular location">
    <subcellularLocation>
        <location evidence="2">Chromosome</location>
        <location evidence="2">Telomere</location>
    </subcellularLocation>
    <subcellularLocation>
        <location evidence="1">Nucleus</location>
    </subcellularLocation>
</comment>
<dbReference type="InParanoid" id="A0A1S3IJ28"/>
<evidence type="ECO:0000313" key="10">
    <source>
        <dbReference type="Proteomes" id="UP000085678"/>
    </source>
</evidence>
<dbReference type="InterPro" id="IPR029156">
    <property type="entry name" value="CTC1"/>
</dbReference>
<dbReference type="AlphaFoldDB" id="A0A1S3IJ28"/>
<evidence type="ECO:0000256" key="3">
    <source>
        <dbReference type="ARBA" id="ARBA00006332"/>
    </source>
</evidence>
<organism evidence="10 11">
    <name type="scientific">Lingula anatina</name>
    <name type="common">Brachiopod</name>
    <name type="synonym">Lingula unguis</name>
    <dbReference type="NCBI Taxonomy" id="7574"/>
    <lineage>
        <taxon>Eukaryota</taxon>
        <taxon>Metazoa</taxon>
        <taxon>Spiralia</taxon>
        <taxon>Lophotrochozoa</taxon>
        <taxon>Brachiopoda</taxon>
        <taxon>Linguliformea</taxon>
        <taxon>Lingulata</taxon>
        <taxon>Lingulida</taxon>
        <taxon>Linguloidea</taxon>
        <taxon>Lingulidae</taxon>
        <taxon>Lingula</taxon>
    </lineage>
</organism>
<evidence type="ECO:0000256" key="7">
    <source>
        <dbReference type="ARBA" id="ARBA00023125"/>
    </source>
</evidence>
<evidence type="ECO:0000256" key="4">
    <source>
        <dbReference type="ARBA" id="ARBA00016175"/>
    </source>
</evidence>
<dbReference type="GO" id="GO:0042162">
    <property type="term" value="F:telomeric DNA binding"/>
    <property type="evidence" value="ECO:0007669"/>
    <property type="project" value="TreeGrafter"/>
</dbReference>
<evidence type="ECO:0000256" key="2">
    <source>
        <dbReference type="ARBA" id="ARBA00004574"/>
    </source>
</evidence>